<name>A0ABR3CW28_9PEZI</name>
<sequence>MEPRLDLVVEFMGKHVEAIEGFERRVRDQQGTETASNFYKAVREHAQMFKELCVKAKTLEQSLGEKLRPDDHLNQQLDAEKIKLAETGSHSAGLESRLASCKQDMVACTAKLGDSEQNVLSANALAEDRQKTVNSLEQDILQLKEQLNSKDELLTQSEALAAKYNEAERQLRQSNASEVQTDRLQKCLERLEITATKLDQGVEKAHDHTDVLAEAQKSNRELADEVARLKHQLNEEKQRRAAMPSPNIVEKPPILVMEKGSVITLLSDSLLSIHSAINDQPRLSSEDVRLSVKAAFAESPLSSLKDLPSSVEAALVERNRLLRDDFSASVKPIFLSVLQEMELGSYLKTVVSVLEGWKKDLAAGNGIFIEDVKTTIKDVATGNGTFINSRSSIEAIVQTCM</sequence>
<protein>
    <submittedName>
        <fullName evidence="2">Uncharacterized protein</fullName>
    </submittedName>
</protein>
<evidence type="ECO:0000313" key="2">
    <source>
        <dbReference type="EMBL" id="KAL0264235.1"/>
    </source>
</evidence>
<evidence type="ECO:0000256" key="1">
    <source>
        <dbReference type="SAM" id="Coils"/>
    </source>
</evidence>
<gene>
    <name evidence="2" type="ORF">SLS55_000182</name>
</gene>
<proteinExistence type="predicted"/>
<keyword evidence="3" id="KW-1185">Reference proteome</keyword>
<dbReference type="Proteomes" id="UP001430584">
    <property type="component" value="Unassembled WGS sequence"/>
</dbReference>
<dbReference type="GeneID" id="92004267"/>
<dbReference type="EMBL" id="JAJVCZ030000001">
    <property type="protein sequence ID" value="KAL0264235.1"/>
    <property type="molecule type" value="Genomic_DNA"/>
</dbReference>
<evidence type="ECO:0000313" key="3">
    <source>
        <dbReference type="Proteomes" id="UP001430584"/>
    </source>
</evidence>
<organism evidence="2 3">
    <name type="scientific">Diplodia seriata</name>
    <dbReference type="NCBI Taxonomy" id="420778"/>
    <lineage>
        <taxon>Eukaryota</taxon>
        <taxon>Fungi</taxon>
        <taxon>Dikarya</taxon>
        <taxon>Ascomycota</taxon>
        <taxon>Pezizomycotina</taxon>
        <taxon>Dothideomycetes</taxon>
        <taxon>Dothideomycetes incertae sedis</taxon>
        <taxon>Botryosphaeriales</taxon>
        <taxon>Botryosphaeriaceae</taxon>
        <taxon>Diplodia</taxon>
    </lineage>
</organism>
<comment type="caution">
    <text evidence="2">The sequence shown here is derived from an EMBL/GenBank/DDBJ whole genome shotgun (WGS) entry which is preliminary data.</text>
</comment>
<feature type="coiled-coil region" evidence="1">
    <location>
        <begin position="212"/>
        <end position="239"/>
    </location>
</feature>
<keyword evidence="1" id="KW-0175">Coiled coil</keyword>
<feature type="coiled-coil region" evidence="1">
    <location>
        <begin position="126"/>
        <end position="177"/>
    </location>
</feature>
<accession>A0ABR3CW28</accession>
<reference evidence="2 3" key="1">
    <citation type="submission" date="2024-02" db="EMBL/GenBank/DDBJ databases">
        <title>De novo assembly and annotation of 12 fungi associated with fruit tree decline syndrome in Ontario, Canada.</title>
        <authorList>
            <person name="Sulman M."/>
            <person name="Ellouze W."/>
            <person name="Ilyukhin E."/>
        </authorList>
    </citation>
    <scope>NUCLEOTIDE SEQUENCE [LARGE SCALE GENOMIC DNA]</scope>
    <source>
        <strain evidence="2 3">FDS-637</strain>
    </source>
</reference>
<dbReference type="RefSeq" id="XP_066636975.1">
    <property type="nucleotide sequence ID" value="XM_066771696.1"/>
</dbReference>